<proteinExistence type="predicted"/>
<sequence length="119" mass="14067">MLKPYSTSFPKALDVLKFAPVSWDGIMHLTRHFRKWWTEMLRLKCWEQCREEWIEYKEICCTEKGENNYEPEHNQDELVEALVDANTMKMELAVQVENIKRKTGIGVIVSDSRSVIKFA</sequence>
<keyword evidence="2" id="KW-1185">Reference proteome</keyword>
<gene>
    <name evidence="1" type="ORF">ACH5RR_029513</name>
</gene>
<protein>
    <submittedName>
        <fullName evidence="1">Uncharacterized protein</fullName>
    </submittedName>
</protein>
<reference evidence="1 2" key="1">
    <citation type="submission" date="2024-11" db="EMBL/GenBank/DDBJ databases">
        <title>A near-complete genome assembly of Cinchona calisaya.</title>
        <authorList>
            <person name="Lian D.C."/>
            <person name="Zhao X.W."/>
            <person name="Wei L."/>
        </authorList>
    </citation>
    <scope>NUCLEOTIDE SEQUENCE [LARGE SCALE GENOMIC DNA]</scope>
    <source>
        <tissue evidence="1">Nenye</tissue>
    </source>
</reference>
<dbReference type="Proteomes" id="UP001630127">
    <property type="component" value="Unassembled WGS sequence"/>
</dbReference>
<comment type="caution">
    <text evidence="1">The sequence shown here is derived from an EMBL/GenBank/DDBJ whole genome shotgun (WGS) entry which is preliminary data.</text>
</comment>
<evidence type="ECO:0000313" key="2">
    <source>
        <dbReference type="Proteomes" id="UP001630127"/>
    </source>
</evidence>
<accession>A0ABD2YV59</accession>
<evidence type="ECO:0000313" key="1">
    <source>
        <dbReference type="EMBL" id="KAL3510112.1"/>
    </source>
</evidence>
<name>A0ABD2YV59_9GENT</name>
<organism evidence="1 2">
    <name type="scientific">Cinchona calisaya</name>
    <dbReference type="NCBI Taxonomy" id="153742"/>
    <lineage>
        <taxon>Eukaryota</taxon>
        <taxon>Viridiplantae</taxon>
        <taxon>Streptophyta</taxon>
        <taxon>Embryophyta</taxon>
        <taxon>Tracheophyta</taxon>
        <taxon>Spermatophyta</taxon>
        <taxon>Magnoliopsida</taxon>
        <taxon>eudicotyledons</taxon>
        <taxon>Gunneridae</taxon>
        <taxon>Pentapetalae</taxon>
        <taxon>asterids</taxon>
        <taxon>lamiids</taxon>
        <taxon>Gentianales</taxon>
        <taxon>Rubiaceae</taxon>
        <taxon>Cinchonoideae</taxon>
        <taxon>Cinchoneae</taxon>
        <taxon>Cinchona</taxon>
    </lineage>
</organism>
<dbReference type="EMBL" id="JBJUIK010000012">
    <property type="protein sequence ID" value="KAL3510112.1"/>
    <property type="molecule type" value="Genomic_DNA"/>
</dbReference>
<dbReference type="AlphaFoldDB" id="A0ABD2YV59"/>